<comment type="caution">
    <text evidence="1">The sequence shown here is derived from an EMBL/GenBank/DDBJ whole genome shotgun (WGS) entry which is preliminary data.</text>
</comment>
<protein>
    <submittedName>
        <fullName evidence="1">Uncharacterized protein</fullName>
    </submittedName>
</protein>
<dbReference type="EMBL" id="LAZR01003601">
    <property type="protein sequence ID" value="KKN16578.1"/>
    <property type="molecule type" value="Genomic_DNA"/>
</dbReference>
<dbReference type="AlphaFoldDB" id="A0A0F9RH22"/>
<evidence type="ECO:0000313" key="1">
    <source>
        <dbReference type="EMBL" id="KKN16578.1"/>
    </source>
</evidence>
<sequence>MEPVTAEQVLGEDGAFQEGWQGLAFAEDDPLRTDPTVAATKDVRSMAKRIVDSQKQIGQLTGGRDFAILPKENSDPAIYDAEVKAVNTKTGCPEESAGYKLNEMQLPEGLPKDEKLAEHMAGVLHKAGASSAIAAAVHNGYAEFIKTTMDEAANQEKIDDEQASVNLRKALGAAYDSKMASAISAINAFGNKIDPAEAAAMVKELPFNLFGTQFLAAVGEAIAETPLGQKPADTTGVMTPAETMTEINKIMTDPYYLTATPKDKQRNQAYHDELVQKVNTLFQLRAGKKEKVE</sequence>
<reference evidence="1" key="1">
    <citation type="journal article" date="2015" name="Nature">
        <title>Complex archaea that bridge the gap between prokaryotes and eukaryotes.</title>
        <authorList>
            <person name="Spang A."/>
            <person name="Saw J.H."/>
            <person name="Jorgensen S.L."/>
            <person name="Zaremba-Niedzwiedzka K."/>
            <person name="Martijn J."/>
            <person name="Lind A.E."/>
            <person name="van Eijk R."/>
            <person name="Schleper C."/>
            <person name="Guy L."/>
            <person name="Ettema T.J."/>
        </authorList>
    </citation>
    <scope>NUCLEOTIDE SEQUENCE</scope>
</reference>
<name>A0A0F9RH22_9ZZZZ</name>
<proteinExistence type="predicted"/>
<gene>
    <name evidence="1" type="ORF">LCGC14_0974580</name>
</gene>
<organism evidence="1">
    <name type="scientific">marine sediment metagenome</name>
    <dbReference type="NCBI Taxonomy" id="412755"/>
    <lineage>
        <taxon>unclassified sequences</taxon>
        <taxon>metagenomes</taxon>
        <taxon>ecological metagenomes</taxon>
    </lineage>
</organism>
<accession>A0A0F9RH22</accession>